<dbReference type="EMBL" id="JAGYPF010000004">
    <property type="protein sequence ID" value="MBS4214922.1"/>
    <property type="molecule type" value="Genomic_DNA"/>
</dbReference>
<dbReference type="SUPFAM" id="SSF52540">
    <property type="entry name" value="P-loop containing nucleoside triphosphate hydrolases"/>
    <property type="match status" value="1"/>
</dbReference>
<dbReference type="Gene3D" id="3.40.50.300">
    <property type="entry name" value="P-loop containing nucleotide triphosphate hydrolases"/>
    <property type="match status" value="1"/>
</dbReference>
<dbReference type="AlphaFoldDB" id="A0A942U977"/>
<dbReference type="GO" id="GO:0016887">
    <property type="term" value="F:ATP hydrolysis activity"/>
    <property type="evidence" value="ECO:0007669"/>
    <property type="project" value="InterPro"/>
</dbReference>
<organism evidence="2 3">
    <name type="scientific">Neobacillus rhizophilus</name>
    <dbReference type="NCBI Taxonomy" id="2833579"/>
    <lineage>
        <taxon>Bacteria</taxon>
        <taxon>Bacillati</taxon>
        <taxon>Bacillota</taxon>
        <taxon>Bacilli</taxon>
        <taxon>Bacillales</taxon>
        <taxon>Bacillaceae</taxon>
        <taxon>Neobacillus</taxon>
    </lineage>
</organism>
<feature type="domain" description="ATPase dynein-related AAA" evidence="1">
    <location>
        <begin position="319"/>
        <end position="422"/>
    </location>
</feature>
<dbReference type="InterPro" id="IPR027417">
    <property type="entry name" value="P-loop_NTPase"/>
</dbReference>
<keyword evidence="3" id="KW-1185">Reference proteome</keyword>
<sequence length="652" mass="74656">MNKTWNTNLIGVLASEESVQYALRKKAIFKNVQDVLQFYVRIISKTPSSFPTIKLITFFGTDLEKWGFEGNHLEETEGRRAVYRFLEDNLLVFKPQQKIRYDGQEVFDGTDLILIPKSERYHEGVSLTPMPIFSEEEHGMTQVEFELRLQAGEWLGNIAGISHEQKDTPEYILWKTSDTVYTVYGEFSGHHYGEEGFSFTRNKLLKSAPFDEEWLDDCYEVDHTMFVPHEIFMYIDGTIEAAEPLEIPYRKSPLMEKTEQRVAAAQAQTLDPVVTVDRSRMSEAELMQEFIRTTMEQGLLYDKKDLYNFHTAMKSSNLVILAGMSGTGKSKLVQAYARALGLTDDYQMTLVPVRPAWTDDADVIGYADTLNEQYRPGDSGVINALLSAKDNSNKLHIICFDEMNLARVEHYFSQFLSVLEMEAGPGRGLRLYNDDLKSQLKNSATYPPVIPIGDNVIFVGTVNLDESTYHFSDKVLDRANVITLNVLSFDSLMMLTKEMRETTKPAGGNGTVTLDLFDSYRDKTKDIHMKESELTLLWEIHTELQKINKNLGVGPRIVRQIDQYLKNLPDSSCFTREEAFDKQVVQRILTKVRGPEDLLKRFIGMYDTVTENIEASILGDLLDKYHEVSEFYDTRNVLVQKAKELKHNGYTL</sequence>
<evidence type="ECO:0000259" key="1">
    <source>
        <dbReference type="Pfam" id="PF07728"/>
    </source>
</evidence>
<protein>
    <submittedName>
        <fullName evidence="2">AAA family ATPase</fullName>
    </submittedName>
</protein>
<reference evidence="2" key="1">
    <citation type="submission" date="2021-05" db="EMBL/GenBank/DDBJ databases">
        <title>Novel Bacillus species.</title>
        <authorList>
            <person name="Liu G."/>
        </authorList>
    </citation>
    <scope>NUCLEOTIDE SEQUENCE</scope>
    <source>
        <strain evidence="2">FJAT-49825</strain>
    </source>
</reference>
<dbReference type="GO" id="GO:0005524">
    <property type="term" value="F:ATP binding"/>
    <property type="evidence" value="ECO:0007669"/>
    <property type="project" value="InterPro"/>
</dbReference>
<proteinExistence type="predicted"/>
<evidence type="ECO:0000313" key="3">
    <source>
        <dbReference type="Proteomes" id="UP000679749"/>
    </source>
</evidence>
<evidence type="ECO:0000313" key="2">
    <source>
        <dbReference type="EMBL" id="MBS4214922.1"/>
    </source>
</evidence>
<accession>A0A942U977</accession>
<dbReference type="Proteomes" id="UP000679749">
    <property type="component" value="Unassembled WGS sequence"/>
</dbReference>
<dbReference type="Pfam" id="PF07728">
    <property type="entry name" value="AAA_5"/>
    <property type="match status" value="1"/>
</dbReference>
<gene>
    <name evidence="2" type="ORF">KHA99_20960</name>
</gene>
<dbReference type="InterPro" id="IPR011704">
    <property type="entry name" value="ATPase_dyneun-rel_AAA"/>
</dbReference>
<name>A0A942U977_9BACI</name>
<comment type="caution">
    <text evidence="2">The sequence shown here is derived from an EMBL/GenBank/DDBJ whole genome shotgun (WGS) entry which is preliminary data.</text>
</comment>